<proteinExistence type="predicted"/>
<dbReference type="InParanoid" id="K1PPY2"/>
<dbReference type="InterPro" id="IPR011709">
    <property type="entry name" value="DEAD-box_helicase_OB_fold"/>
</dbReference>
<evidence type="ECO:0000313" key="2">
    <source>
        <dbReference type="EMBL" id="EKC23673.1"/>
    </source>
</evidence>
<name>K1PPY2_MAGGI</name>
<keyword evidence="2" id="KW-0067">ATP-binding</keyword>
<feature type="domain" description="DEAD-box helicase OB fold" evidence="1">
    <location>
        <begin position="1"/>
        <end position="77"/>
    </location>
</feature>
<dbReference type="GO" id="GO:0004386">
    <property type="term" value="F:helicase activity"/>
    <property type="evidence" value="ECO:0007669"/>
    <property type="project" value="UniProtKB-KW"/>
</dbReference>
<evidence type="ECO:0000259" key="1">
    <source>
        <dbReference type="Pfam" id="PF07717"/>
    </source>
</evidence>
<accession>K1PPY2</accession>
<organism evidence="2">
    <name type="scientific">Magallana gigas</name>
    <name type="common">Pacific oyster</name>
    <name type="synonym">Crassostrea gigas</name>
    <dbReference type="NCBI Taxonomy" id="29159"/>
    <lineage>
        <taxon>Eukaryota</taxon>
        <taxon>Metazoa</taxon>
        <taxon>Spiralia</taxon>
        <taxon>Lophotrochozoa</taxon>
        <taxon>Mollusca</taxon>
        <taxon>Bivalvia</taxon>
        <taxon>Autobranchia</taxon>
        <taxon>Pteriomorphia</taxon>
        <taxon>Ostreida</taxon>
        <taxon>Ostreoidea</taxon>
        <taxon>Ostreidae</taxon>
        <taxon>Magallana</taxon>
    </lineage>
</organism>
<sequence length="117" mass="13617">RRCITSGFFANAAYLHYTGVYRTVRDDHELHIHPTSVLTFTDPPKWVVFNDIVQTNKDYMRDISVIEPDWLCELAPHFYQFGTHNSVDPRDSCVHFVSDCIFIGMVLRLNTIPSDRL</sequence>
<feature type="non-terminal residue" evidence="2">
    <location>
        <position position="1"/>
    </location>
</feature>
<keyword evidence="2" id="KW-0547">Nucleotide-binding</keyword>
<dbReference type="EMBL" id="JH817884">
    <property type="protein sequence ID" value="EKC23673.1"/>
    <property type="molecule type" value="Genomic_DNA"/>
</dbReference>
<dbReference type="AlphaFoldDB" id="K1PPY2"/>
<protein>
    <submittedName>
        <fullName evidence="2">Putative ATP-dependent RNA helicase DHX35</fullName>
    </submittedName>
</protein>
<reference evidence="2" key="1">
    <citation type="journal article" date="2012" name="Nature">
        <title>The oyster genome reveals stress adaptation and complexity of shell formation.</title>
        <authorList>
            <person name="Zhang G."/>
            <person name="Fang X."/>
            <person name="Guo X."/>
            <person name="Li L."/>
            <person name="Luo R."/>
            <person name="Xu F."/>
            <person name="Yang P."/>
            <person name="Zhang L."/>
            <person name="Wang X."/>
            <person name="Qi H."/>
            <person name="Xiong Z."/>
            <person name="Que H."/>
            <person name="Xie Y."/>
            <person name="Holland P.W."/>
            <person name="Paps J."/>
            <person name="Zhu Y."/>
            <person name="Wu F."/>
            <person name="Chen Y."/>
            <person name="Wang J."/>
            <person name="Peng C."/>
            <person name="Meng J."/>
            <person name="Yang L."/>
            <person name="Liu J."/>
            <person name="Wen B."/>
            <person name="Zhang N."/>
            <person name="Huang Z."/>
            <person name="Zhu Q."/>
            <person name="Feng Y."/>
            <person name="Mount A."/>
            <person name="Hedgecock D."/>
            <person name="Xu Z."/>
            <person name="Liu Y."/>
            <person name="Domazet-Loso T."/>
            <person name="Du Y."/>
            <person name="Sun X."/>
            <person name="Zhang S."/>
            <person name="Liu B."/>
            <person name="Cheng P."/>
            <person name="Jiang X."/>
            <person name="Li J."/>
            <person name="Fan D."/>
            <person name="Wang W."/>
            <person name="Fu W."/>
            <person name="Wang T."/>
            <person name="Wang B."/>
            <person name="Zhang J."/>
            <person name="Peng Z."/>
            <person name="Li Y."/>
            <person name="Li N."/>
            <person name="Wang J."/>
            <person name="Chen M."/>
            <person name="He Y."/>
            <person name="Tan F."/>
            <person name="Song X."/>
            <person name="Zheng Q."/>
            <person name="Huang R."/>
            <person name="Yang H."/>
            <person name="Du X."/>
            <person name="Chen L."/>
            <person name="Yang M."/>
            <person name="Gaffney P.M."/>
            <person name="Wang S."/>
            <person name="Luo L."/>
            <person name="She Z."/>
            <person name="Ming Y."/>
            <person name="Huang W."/>
            <person name="Zhang S."/>
            <person name="Huang B."/>
            <person name="Zhang Y."/>
            <person name="Qu T."/>
            <person name="Ni P."/>
            <person name="Miao G."/>
            <person name="Wang J."/>
            <person name="Wang Q."/>
            <person name="Steinberg C.E."/>
            <person name="Wang H."/>
            <person name="Li N."/>
            <person name="Qian L."/>
            <person name="Zhang G."/>
            <person name="Li Y."/>
            <person name="Yang H."/>
            <person name="Liu X."/>
            <person name="Wang J."/>
            <person name="Yin Y."/>
            <person name="Wang J."/>
        </authorList>
    </citation>
    <scope>NUCLEOTIDE SEQUENCE [LARGE SCALE GENOMIC DNA]</scope>
    <source>
        <strain evidence="2">05x7-T-G4-1.051#20</strain>
    </source>
</reference>
<keyword evidence="2" id="KW-0378">Hydrolase</keyword>
<dbReference type="HOGENOM" id="CLU_001832_8_2_1"/>
<dbReference type="Pfam" id="PF07717">
    <property type="entry name" value="OB_NTP_bind"/>
    <property type="match status" value="1"/>
</dbReference>
<gene>
    <name evidence="2" type="ORF">CGI_10017920</name>
</gene>
<keyword evidence="2" id="KW-0347">Helicase</keyword>